<feature type="domain" description="HTH araC/xylS-type" evidence="4">
    <location>
        <begin position="158"/>
        <end position="259"/>
    </location>
</feature>
<protein>
    <submittedName>
        <fullName evidence="5">Helix-turn-helix domain-containing protein</fullName>
    </submittedName>
</protein>
<keyword evidence="3" id="KW-0804">Transcription</keyword>
<keyword evidence="2" id="KW-0238">DNA-binding</keyword>
<dbReference type="Pfam" id="PF20240">
    <property type="entry name" value="DUF6597"/>
    <property type="match status" value="1"/>
</dbReference>
<dbReference type="InterPro" id="IPR050204">
    <property type="entry name" value="AraC_XylS_family_regulators"/>
</dbReference>
<organism evidence="5 6">
    <name type="scientific">Sediminibacterium ginsengisoli</name>
    <dbReference type="NCBI Taxonomy" id="413434"/>
    <lineage>
        <taxon>Bacteria</taxon>
        <taxon>Pseudomonadati</taxon>
        <taxon>Bacteroidota</taxon>
        <taxon>Chitinophagia</taxon>
        <taxon>Chitinophagales</taxon>
        <taxon>Chitinophagaceae</taxon>
        <taxon>Sediminibacterium</taxon>
    </lineage>
</organism>
<evidence type="ECO:0000256" key="2">
    <source>
        <dbReference type="ARBA" id="ARBA00023125"/>
    </source>
</evidence>
<dbReference type="InterPro" id="IPR046532">
    <property type="entry name" value="DUF6597"/>
</dbReference>
<dbReference type="Pfam" id="PF12833">
    <property type="entry name" value="HTH_18"/>
    <property type="match status" value="1"/>
</dbReference>
<dbReference type="PROSITE" id="PS01124">
    <property type="entry name" value="HTH_ARAC_FAMILY_2"/>
    <property type="match status" value="1"/>
</dbReference>
<dbReference type="STRING" id="413434.SAMN04488132_10393"/>
<evidence type="ECO:0000256" key="3">
    <source>
        <dbReference type="ARBA" id="ARBA00023163"/>
    </source>
</evidence>
<reference evidence="5 6" key="1">
    <citation type="submission" date="2017-02" db="EMBL/GenBank/DDBJ databases">
        <authorList>
            <person name="Peterson S.W."/>
        </authorList>
    </citation>
    <scope>NUCLEOTIDE SEQUENCE [LARGE SCALE GENOMIC DNA]</scope>
    <source>
        <strain evidence="5 6">DSM 22335</strain>
    </source>
</reference>
<accession>A0A1T4M0M4</accession>
<dbReference type="InterPro" id="IPR009057">
    <property type="entry name" value="Homeodomain-like_sf"/>
</dbReference>
<dbReference type="GO" id="GO:0043565">
    <property type="term" value="F:sequence-specific DNA binding"/>
    <property type="evidence" value="ECO:0007669"/>
    <property type="project" value="InterPro"/>
</dbReference>
<keyword evidence="1" id="KW-0805">Transcription regulation</keyword>
<evidence type="ECO:0000256" key="1">
    <source>
        <dbReference type="ARBA" id="ARBA00023015"/>
    </source>
</evidence>
<name>A0A1T4M0M4_9BACT</name>
<dbReference type="RefSeq" id="WP_078830597.1">
    <property type="nucleotide sequence ID" value="NZ_FUWH01000003.1"/>
</dbReference>
<dbReference type="EMBL" id="FUWH01000003">
    <property type="protein sequence ID" value="SJZ60533.1"/>
    <property type="molecule type" value="Genomic_DNA"/>
</dbReference>
<sequence>MQYNTFDPAPDLSAVIKCYWTLEYASKETPQKQTIVPDGCMEMIFHHGDLYRQYVEDGSSIIQPAAFVFGQLTAPLEIEPTGNTGIFAVRFQPNGFTPFATIPLKEMENKAVPLEKLFGQAGLELEQKILTAVTTEERIKTVEAFLLNRFMHADIIDQVVKSTVETIFAAKGQLNINDLSEQTNINRRQLERKFAAAIGLSPKQLSKTIRLQYVLHMLLRGRCTSLTELAYEGEYYDQAHFIKDFKEFTGLTPGKFFGKHLEMSRLFYREQ</sequence>
<dbReference type="SMART" id="SM00342">
    <property type="entry name" value="HTH_ARAC"/>
    <property type="match status" value="1"/>
</dbReference>
<dbReference type="InterPro" id="IPR018060">
    <property type="entry name" value="HTH_AraC"/>
</dbReference>
<dbReference type="PANTHER" id="PTHR46796:SF13">
    <property type="entry name" value="HTH-TYPE TRANSCRIPTIONAL ACTIVATOR RHAS"/>
    <property type="match status" value="1"/>
</dbReference>
<evidence type="ECO:0000313" key="5">
    <source>
        <dbReference type="EMBL" id="SJZ60533.1"/>
    </source>
</evidence>
<dbReference type="AlphaFoldDB" id="A0A1T4M0M4"/>
<dbReference type="SUPFAM" id="SSF46689">
    <property type="entry name" value="Homeodomain-like"/>
    <property type="match status" value="1"/>
</dbReference>
<dbReference type="OrthoDB" id="655946at2"/>
<dbReference type="Gene3D" id="1.10.10.60">
    <property type="entry name" value="Homeodomain-like"/>
    <property type="match status" value="1"/>
</dbReference>
<evidence type="ECO:0000259" key="4">
    <source>
        <dbReference type="PROSITE" id="PS01124"/>
    </source>
</evidence>
<dbReference type="PANTHER" id="PTHR46796">
    <property type="entry name" value="HTH-TYPE TRANSCRIPTIONAL ACTIVATOR RHAS-RELATED"/>
    <property type="match status" value="1"/>
</dbReference>
<evidence type="ECO:0000313" key="6">
    <source>
        <dbReference type="Proteomes" id="UP000190888"/>
    </source>
</evidence>
<dbReference type="GO" id="GO:0003700">
    <property type="term" value="F:DNA-binding transcription factor activity"/>
    <property type="evidence" value="ECO:0007669"/>
    <property type="project" value="InterPro"/>
</dbReference>
<proteinExistence type="predicted"/>
<gene>
    <name evidence="5" type="ORF">SAMN04488132_10393</name>
</gene>
<dbReference type="Proteomes" id="UP000190888">
    <property type="component" value="Unassembled WGS sequence"/>
</dbReference>
<keyword evidence="6" id="KW-1185">Reference proteome</keyword>